<evidence type="ECO:0000313" key="2">
    <source>
        <dbReference type="EMBL" id="GGJ45023.1"/>
    </source>
</evidence>
<accession>A0ABQ2D6F1</accession>
<protein>
    <recommendedName>
        <fullName evidence="1">DUF6916 domain-containing protein</fullName>
    </recommendedName>
</protein>
<dbReference type="RefSeq" id="WP_189004582.1">
    <property type="nucleotide sequence ID" value="NZ_BMOD01000015.1"/>
</dbReference>
<evidence type="ECO:0000259" key="1">
    <source>
        <dbReference type="Pfam" id="PF21880"/>
    </source>
</evidence>
<gene>
    <name evidence="2" type="ORF">GCM10008938_34100</name>
</gene>
<name>A0ABQ2D6F1_9DEIO</name>
<sequence>MTETLLTLNIEHFRPLIGETFDVQVNPQEAFEVVLAEASLLGGDVLPTSGRQPFSLVFRDASRRLVPQAIYQISHAALGTLDIFMVPLQPDQQGTRFEVIFT</sequence>
<dbReference type="Proteomes" id="UP000632222">
    <property type="component" value="Unassembled WGS sequence"/>
</dbReference>
<reference evidence="3" key="1">
    <citation type="journal article" date="2019" name="Int. J. Syst. Evol. Microbiol.">
        <title>The Global Catalogue of Microorganisms (GCM) 10K type strain sequencing project: providing services to taxonomists for standard genome sequencing and annotation.</title>
        <authorList>
            <consortium name="The Broad Institute Genomics Platform"/>
            <consortium name="The Broad Institute Genome Sequencing Center for Infectious Disease"/>
            <person name="Wu L."/>
            <person name="Ma J."/>
        </authorList>
    </citation>
    <scope>NUCLEOTIDE SEQUENCE [LARGE SCALE GENOMIC DNA]</scope>
    <source>
        <strain evidence="3">JCM 14370</strain>
    </source>
</reference>
<proteinExistence type="predicted"/>
<dbReference type="Pfam" id="PF21880">
    <property type="entry name" value="DUF6916"/>
    <property type="match status" value="1"/>
</dbReference>
<comment type="caution">
    <text evidence="2">The sequence shown here is derived from an EMBL/GenBank/DDBJ whole genome shotgun (WGS) entry which is preliminary data.</text>
</comment>
<dbReference type="EMBL" id="BMOD01000015">
    <property type="protein sequence ID" value="GGJ45023.1"/>
    <property type="molecule type" value="Genomic_DNA"/>
</dbReference>
<keyword evidence="3" id="KW-1185">Reference proteome</keyword>
<dbReference type="InterPro" id="IPR054209">
    <property type="entry name" value="DUF6916"/>
</dbReference>
<evidence type="ECO:0000313" key="3">
    <source>
        <dbReference type="Proteomes" id="UP000632222"/>
    </source>
</evidence>
<organism evidence="2 3">
    <name type="scientific">Deinococcus roseus</name>
    <dbReference type="NCBI Taxonomy" id="392414"/>
    <lineage>
        <taxon>Bacteria</taxon>
        <taxon>Thermotogati</taxon>
        <taxon>Deinococcota</taxon>
        <taxon>Deinococci</taxon>
        <taxon>Deinococcales</taxon>
        <taxon>Deinococcaceae</taxon>
        <taxon>Deinococcus</taxon>
    </lineage>
</organism>
<feature type="domain" description="DUF6916" evidence="1">
    <location>
        <begin position="8"/>
        <end position="101"/>
    </location>
</feature>